<proteinExistence type="predicted"/>
<protein>
    <submittedName>
        <fullName evidence="4">Unannotated protein</fullName>
    </submittedName>
</protein>
<gene>
    <name evidence="2" type="ORF">UFOPK1572_01315</name>
    <name evidence="3" type="ORF">UFOPK1704_00548</name>
    <name evidence="4" type="ORF">UFOPK2169_00977</name>
</gene>
<evidence type="ECO:0000259" key="1">
    <source>
        <dbReference type="Pfam" id="PF02036"/>
    </source>
</evidence>
<dbReference type="EMBL" id="CAEZWE010000036">
    <property type="protein sequence ID" value="CAB4654318.1"/>
    <property type="molecule type" value="Genomic_DNA"/>
</dbReference>
<dbReference type="AlphaFoldDB" id="A0A6J6KZF2"/>
<feature type="domain" description="SCP2" evidence="1">
    <location>
        <begin position="7"/>
        <end position="53"/>
    </location>
</feature>
<sequence length="75" mass="8229">MSVQYRVVFKKNDEAIEGPDDADVVIRIDAKNATMNPTTAFMAGKLKAEGNTRSLFEALWSGEAEKVISQLASRP</sequence>
<dbReference type="Gene3D" id="3.30.1050.10">
    <property type="entry name" value="SCP2 sterol-binding domain"/>
    <property type="match status" value="1"/>
</dbReference>
<dbReference type="EMBL" id="CAEZTC010000199">
    <property type="protein sequence ID" value="CAB4570193.1"/>
    <property type="molecule type" value="Genomic_DNA"/>
</dbReference>
<reference evidence="4" key="1">
    <citation type="submission" date="2020-05" db="EMBL/GenBank/DDBJ databases">
        <authorList>
            <person name="Chiriac C."/>
            <person name="Salcher M."/>
            <person name="Ghai R."/>
            <person name="Kavagutti S V."/>
        </authorList>
    </citation>
    <scope>NUCLEOTIDE SEQUENCE</scope>
</reference>
<name>A0A6J6KZF2_9ZZZZ</name>
<dbReference type="InterPro" id="IPR003033">
    <property type="entry name" value="SCP2_sterol-bd_dom"/>
</dbReference>
<accession>A0A6J6KZF2</accession>
<dbReference type="Pfam" id="PF02036">
    <property type="entry name" value="SCP2"/>
    <property type="match status" value="1"/>
</dbReference>
<dbReference type="SUPFAM" id="SSF55718">
    <property type="entry name" value="SCP-like"/>
    <property type="match status" value="1"/>
</dbReference>
<dbReference type="InterPro" id="IPR036527">
    <property type="entry name" value="SCP2_sterol-bd_dom_sf"/>
</dbReference>
<evidence type="ECO:0000313" key="2">
    <source>
        <dbReference type="EMBL" id="CAB4570193.1"/>
    </source>
</evidence>
<evidence type="ECO:0000313" key="4">
    <source>
        <dbReference type="EMBL" id="CAB4654318.1"/>
    </source>
</evidence>
<organism evidence="4">
    <name type="scientific">freshwater metagenome</name>
    <dbReference type="NCBI Taxonomy" id="449393"/>
    <lineage>
        <taxon>unclassified sequences</taxon>
        <taxon>metagenomes</taxon>
        <taxon>ecological metagenomes</taxon>
    </lineage>
</organism>
<dbReference type="EMBL" id="CAEZTQ010000087">
    <property type="protein sequence ID" value="CAB4572984.1"/>
    <property type="molecule type" value="Genomic_DNA"/>
</dbReference>
<evidence type="ECO:0000313" key="3">
    <source>
        <dbReference type="EMBL" id="CAB4572984.1"/>
    </source>
</evidence>